<keyword evidence="4" id="KW-1015">Disulfide bond</keyword>
<dbReference type="AlphaFoldDB" id="A0A023FR66"/>
<feature type="signal peptide" evidence="6">
    <location>
        <begin position="1"/>
        <end position="18"/>
    </location>
</feature>
<evidence type="ECO:0000256" key="2">
    <source>
        <dbReference type="ARBA" id="ARBA00022729"/>
    </source>
</evidence>
<dbReference type="EMBL" id="GBBK01000643">
    <property type="protein sequence ID" value="JAC23839.1"/>
    <property type="molecule type" value="mRNA"/>
</dbReference>
<dbReference type="Pfam" id="PF01607">
    <property type="entry name" value="CBM_14"/>
    <property type="match status" value="1"/>
</dbReference>
<dbReference type="SMART" id="SM00494">
    <property type="entry name" value="ChtBD2"/>
    <property type="match status" value="1"/>
</dbReference>
<keyword evidence="1" id="KW-0147">Chitin-binding</keyword>
<evidence type="ECO:0000256" key="4">
    <source>
        <dbReference type="ARBA" id="ARBA00023157"/>
    </source>
</evidence>
<dbReference type="PROSITE" id="PS50940">
    <property type="entry name" value="CHIT_BIND_II"/>
    <property type="match status" value="1"/>
</dbReference>
<evidence type="ECO:0000256" key="5">
    <source>
        <dbReference type="ARBA" id="ARBA00023180"/>
    </source>
</evidence>
<organism evidence="8">
    <name type="scientific">Amblyomma cajennense</name>
    <name type="common">Cayenne tick</name>
    <name type="synonym">Acarus cajennensis</name>
    <dbReference type="NCBI Taxonomy" id="34607"/>
    <lineage>
        <taxon>Eukaryota</taxon>
        <taxon>Metazoa</taxon>
        <taxon>Ecdysozoa</taxon>
        <taxon>Arthropoda</taxon>
        <taxon>Chelicerata</taxon>
        <taxon>Arachnida</taxon>
        <taxon>Acari</taxon>
        <taxon>Parasitiformes</taxon>
        <taxon>Ixodida</taxon>
        <taxon>Ixodoidea</taxon>
        <taxon>Ixodidae</taxon>
        <taxon>Amblyomminae</taxon>
        <taxon>Amblyomma</taxon>
    </lineage>
</organism>
<evidence type="ECO:0000256" key="1">
    <source>
        <dbReference type="ARBA" id="ARBA00022669"/>
    </source>
</evidence>
<keyword evidence="3" id="KW-0677">Repeat</keyword>
<keyword evidence="2 6" id="KW-0732">Signal</keyword>
<feature type="chain" id="PRO_5001515814" evidence="6">
    <location>
        <begin position="19"/>
        <end position="133"/>
    </location>
</feature>
<dbReference type="InterPro" id="IPR036508">
    <property type="entry name" value="Chitin-bd_dom_sf"/>
</dbReference>
<proteinExistence type="evidence at transcript level"/>
<dbReference type="PANTHER" id="PTHR23301">
    <property type="entry name" value="CHITIN BINDING PERITROPHIN-A"/>
    <property type="match status" value="1"/>
</dbReference>
<evidence type="ECO:0000256" key="3">
    <source>
        <dbReference type="ARBA" id="ARBA00022737"/>
    </source>
</evidence>
<evidence type="ECO:0000256" key="6">
    <source>
        <dbReference type="SAM" id="SignalP"/>
    </source>
</evidence>
<evidence type="ECO:0000313" key="8">
    <source>
        <dbReference type="EMBL" id="JAC23839.1"/>
    </source>
</evidence>
<accession>A0A023FR66</accession>
<dbReference type="SUPFAM" id="SSF57625">
    <property type="entry name" value="Invertebrate chitin-binding proteins"/>
    <property type="match status" value="1"/>
</dbReference>
<dbReference type="InterPro" id="IPR002557">
    <property type="entry name" value="Chitin-bd_dom"/>
</dbReference>
<dbReference type="InterPro" id="IPR051940">
    <property type="entry name" value="Chitin_bind-dev_reg"/>
</dbReference>
<name>A0A023FR66_AMBCJ</name>
<dbReference type="GO" id="GO:0005576">
    <property type="term" value="C:extracellular region"/>
    <property type="evidence" value="ECO:0007669"/>
    <property type="project" value="InterPro"/>
</dbReference>
<dbReference type="Gene3D" id="2.170.140.10">
    <property type="entry name" value="Chitin binding domain"/>
    <property type="match status" value="1"/>
</dbReference>
<keyword evidence="5" id="KW-0325">Glycoprotein</keyword>
<dbReference type="PANTHER" id="PTHR23301:SF0">
    <property type="entry name" value="CHITIN-BINDING TYPE-2 DOMAIN-CONTAINING PROTEIN-RELATED"/>
    <property type="match status" value="1"/>
</dbReference>
<dbReference type="GO" id="GO:0008061">
    <property type="term" value="F:chitin binding"/>
    <property type="evidence" value="ECO:0007669"/>
    <property type="project" value="UniProtKB-KW"/>
</dbReference>
<reference evidence="8" key="1">
    <citation type="submission" date="2014-03" db="EMBL/GenBank/DDBJ databases">
        <title>The sialotranscriptome of Amblyomma triste, Amblyomma parvum and Amblyomma cajennense ticks, uncovered by 454-based RNA-seq.</title>
        <authorList>
            <person name="Garcia G.R."/>
            <person name="Gardinassi L.G."/>
            <person name="Ribeiro J.M."/>
            <person name="Anatriello E."/>
            <person name="Ferreira B.R."/>
            <person name="Moreira H.N."/>
            <person name="Mafra C."/>
            <person name="Olegario M.M."/>
            <person name="Szabo P.J."/>
            <person name="Miranda-Santos I.K."/>
            <person name="Maruyama S.R."/>
        </authorList>
    </citation>
    <scope>NUCLEOTIDE SEQUENCE</scope>
    <source>
        <strain evidence="8">Uberlandia</strain>
        <tissue evidence="8">Salivary glands</tissue>
    </source>
</reference>
<protein>
    <submittedName>
        <fullName evidence="8">Putative tick mucins 1</fullName>
    </submittedName>
</protein>
<sequence length="133" mass="14006">MQVKAVVPVFVVVAVVAAAGVPLLVPDDVVCPIVDDKGSNATLFPNKYNCSTFYLCAQGVPKLIPCPAGLHFNSVLNVCDYPSEANCTEVEPAVPEKADESTTLNEQPATEKIIITQVVKEIIKPAEDPAAAA</sequence>
<feature type="domain" description="Chitin-binding type-2" evidence="7">
    <location>
        <begin position="28"/>
        <end position="89"/>
    </location>
</feature>
<evidence type="ECO:0000259" key="7">
    <source>
        <dbReference type="PROSITE" id="PS50940"/>
    </source>
</evidence>